<dbReference type="KEGG" id="dhe:111594368"/>
<dbReference type="PANTHER" id="PTHR11772">
    <property type="entry name" value="ASPARAGINE SYNTHETASE"/>
    <property type="match status" value="1"/>
</dbReference>
<feature type="domain" description="Glutamine amidotransferase type-2" evidence="16">
    <location>
        <begin position="2"/>
        <end position="199"/>
    </location>
</feature>
<dbReference type="PROSITE" id="PS51278">
    <property type="entry name" value="GATASE_TYPE_2"/>
    <property type="match status" value="1"/>
</dbReference>
<dbReference type="Proteomes" id="UP000504633">
    <property type="component" value="Unplaced"/>
</dbReference>
<dbReference type="Pfam" id="PF13537">
    <property type="entry name" value="GATase_7"/>
    <property type="match status" value="1"/>
</dbReference>
<sequence length="561" mass="63397">MCGILAIFSATGRAIGKRRFQGSEHSLRELAYRQSGRQRHRGPDDTGVLVIEEQGVALVHERLAVIGVETGHQPLVSQDGNVALIANGEIYNYVELTKQIGKRLPGYQPKSDCNVIIELYEEHGKDLLQHITGMFSFVLYDRRSRQLLVARDPFGIIPLYMGQDAQGNMWFASEMKCLMGVCEQLQVFPPGHLAAGTVKQQLQPVRYYNPSWRQLTPTRQVNLQELRQQLELAVRTHLQCDVPFGALLSGGVDSSLIASIAARIMRERDPNYKLRTFSVGMPGSPDFEHARLVAQHIGSQHSEISFTVEDCLDGVRDLIYHLESYDIATVRCSLPMFYLSRHVKSTGIKMILSGEGADEIFGGYLYFHKAPNYEQFHEEMVTRCEQLHVSDILRANKVTMSKGLELRVPFLDTQLVNHVMGIRPQDKIPGALNEFAGERKWRMEKFVLREAFAGDYLPDAVLWRQKEQFSDGVGYALIDALPEFAARHVTDAQLHSAEQRFPINPPKTKEGYYYRCIFEEQFPGKAAANTVEKWAPRLDWGCPEDPSGRAQAAHDQAYGKC</sequence>
<evidence type="ECO:0000256" key="3">
    <source>
        <dbReference type="ARBA" id="ARBA00021389"/>
    </source>
</evidence>
<dbReference type="PANTHER" id="PTHR11772:SF2">
    <property type="entry name" value="ASPARAGINE SYNTHETASE [GLUTAMINE-HYDROLYZING]"/>
    <property type="match status" value="1"/>
</dbReference>
<keyword evidence="7 12" id="KW-0067">ATP-binding</keyword>
<dbReference type="InterPro" id="IPR017932">
    <property type="entry name" value="GATase_2_dom"/>
</dbReference>
<evidence type="ECO:0000313" key="19">
    <source>
        <dbReference type="RefSeq" id="XP_030081864.1"/>
    </source>
</evidence>
<evidence type="ECO:0000256" key="14">
    <source>
        <dbReference type="PIRSR" id="PIRSR001589-2"/>
    </source>
</evidence>
<dbReference type="RefSeq" id="XP_023163401.1">
    <property type="nucleotide sequence ID" value="XM_023307633.2"/>
</dbReference>
<dbReference type="UniPathway" id="UPA00134">
    <property type="reaction ID" value="UER00195"/>
</dbReference>
<evidence type="ECO:0000313" key="17">
    <source>
        <dbReference type="Proteomes" id="UP000504633"/>
    </source>
</evidence>
<evidence type="ECO:0000256" key="8">
    <source>
        <dbReference type="ARBA" id="ARBA00022888"/>
    </source>
</evidence>
<dbReference type="OrthoDB" id="409189at2759"/>
<proteinExistence type="predicted"/>
<dbReference type="InterPro" id="IPR029055">
    <property type="entry name" value="Ntn_hydrolases_N"/>
</dbReference>
<dbReference type="PIRSF" id="PIRSF001589">
    <property type="entry name" value="Asn_synthetase_glu-h"/>
    <property type="match status" value="1"/>
</dbReference>
<evidence type="ECO:0000256" key="2">
    <source>
        <dbReference type="ARBA" id="ARBA00012737"/>
    </source>
</evidence>
<evidence type="ECO:0000256" key="9">
    <source>
        <dbReference type="ARBA" id="ARBA00022962"/>
    </source>
</evidence>
<keyword evidence="6 12" id="KW-0547">Nucleotide-binding</keyword>
<dbReference type="RefSeq" id="XP_030081864.1">
    <property type="nucleotide sequence ID" value="XM_030226004.1"/>
</dbReference>
<comment type="pathway">
    <text evidence="1">Amino-acid biosynthesis; L-asparagine biosynthesis; L-asparagine from L-aspartate (L-Gln route): step 1/1.</text>
</comment>
<protein>
    <recommendedName>
        <fullName evidence="3">Asparagine synthetase [glutamine-hydrolyzing]</fullName>
        <ecNumber evidence="2">6.3.5.4</ecNumber>
    </recommendedName>
    <alternativeName>
        <fullName evidence="10">Glutamine-dependent asparagine synthetase</fullName>
    </alternativeName>
</protein>
<evidence type="ECO:0000256" key="13">
    <source>
        <dbReference type="PIRSR" id="PIRSR001589-1"/>
    </source>
</evidence>
<dbReference type="NCBIfam" id="TIGR01536">
    <property type="entry name" value="asn_synth_AEB"/>
    <property type="match status" value="1"/>
</dbReference>
<reference evidence="18 19" key="1">
    <citation type="submission" date="2025-04" db="UniProtKB">
        <authorList>
            <consortium name="RefSeq"/>
        </authorList>
    </citation>
    <scope>IDENTIFICATION</scope>
    <source>
        <strain evidence="18 19">15085-1641.00</strain>
        <tissue evidence="18 19">Whole body</tissue>
    </source>
</reference>
<dbReference type="CDD" id="cd00712">
    <property type="entry name" value="AsnB"/>
    <property type="match status" value="1"/>
</dbReference>
<comment type="catalytic activity">
    <reaction evidence="11">
        <text>L-aspartate + L-glutamine + ATP + H2O = L-asparagine + L-glutamate + AMP + diphosphate + H(+)</text>
        <dbReference type="Rhea" id="RHEA:12228"/>
        <dbReference type="ChEBI" id="CHEBI:15377"/>
        <dbReference type="ChEBI" id="CHEBI:15378"/>
        <dbReference type="ChEBI" id="CHEBI:29985"/>
        <dbReference type="ChEBI" id="CHEBI:29991"/>
        <dbReference type="ChEBI" id="CHEBI:30616"/>
        <dbReference type="ChEBI" id="CHEBI:33019"/>
        <dbReference type="ChEBI" id="CHEBI:58048"/>
        <dbReference type="ChEBI" id="CHEBI:58359"/>
        <dbReference type="ChEBI" id="CHEBI:456215"/>
        <dbReference type="EC" id="6.3.5.4"/>
    </reaction>
</comment>
<dbReference type="GO" id="GO:0004066">
    <property type="term" value="F:asparagine synthase (glutamine-hydrolyzing) activity"/>
    <property type="evidence" value="ECO:0007669"/>
    <property type="project" value="UniProtKB-EC"/>
</dbReference>
<dbReference type="Pfam" id="PF00733">
    <property type="entry name" value="Asn_synthase"/>
    <property type="match status" value="1"/>
</dbReference>
<feature type="site" description="Important for beta-aspartyl-AMP intermediate formation" evidence="15">
    <location>
        <position position="355"/>
    </location>
</feature>
<feature type="binding site" evidence="14">
    <location>
        <begin position="353"/>
        <end position="354"/>
    </location>
    <ligand>
        <name>ATP</name>
        <dbReference type="ChEBI" id="CHEBI:30616"/>
    </ligand>
</feature>
<dbReference type="InterPro" id="IPR006426">
    <property type="entry name" value="Asn_synth_AEB"/>
</dbReference>
<dbReference type="GO" id="GO:0070981">
    <property type="term" value="P:L-asparagine biosynthetic process"/>
    <property type="evidence" value="ECO:0007669"/>
    <property type="project" value="UniProtKB-UniPathway"/>
</dbReference>
<feature type="binding site" evidence="14">
    <location>
        <position position="112"/>
    </location>
    <ligand>
        <name>L-glutamine</name>
        <dbReference type="ChEBI" id="CHEBI:58359"/>
    </ligand>
</feature>
<evidence type="ECO:0000256" key="10">
    <source>
        <dbReference type="ARBA" id="ARBA00030234"/>
    </source>
</evidence>
<evidence type="ECO:0000313" key="18">
    <source>
        <dbReference type="RefSeq" id="XP_023163401.1"/>
    </source>
</evidence>
<dbReference type="InterPro" id="IPR001962">
    <property type="entry name" value="Asn_synthase"/>
</dbReference>
<evidence type="ECO:0000256" key="1">
    <source>
        <dbReference type="ARBA" id="ARBA00005187"/>
    </source>
</evidence>
<evidence type="ECO:0000256" key="5">
    <source>
        <dbReference type="ARBA" id="ARBA00022605"/>
    </source>
</evidence>
<dbReference type="AlphaFoldDB" id="A0A6J1LJ98"/>
<evidence type="ECO:0000256" key="11">
    <source>
        <dbReference type="ARBA" id="ARBA00048741"/>
    </source>
</evidence>
<feature type="binding site" evidence="14">
    <location>
        <position position="279"/>
    </location>
    <ligand>
        <name>ATP</name>
        <dbReference type="ChEBI" id="CHEBI:30616"/>
    </ligand>
</feature>
<keyword evidence="17" id="KW-1185">Reference proteome</keyword>
<dbReference type="InterPro" id="IPR033738">
    <property type="entry name" value="AsnB_N"/>
</dbReference>
<dbReference type="SUPFAM" id="SSF52402">
    <property type="entry name" value="Adenine nucleotide alpha hydrolases-like"/>
    <property type="match status" value="1"/>
</dbReference>
<dbReference type="InterPro" id="IPR014729">
    <property type="entry name" value="Rossmann-like_a/b/a_fold"/>
</dbReference>
<keyword evidence="9 13" id="KW-0315">Glutamine amidotransferase</keyword>
<evidence type="ECO:0000256" key="12">
    <source>
        <dbReference type="PIRNR" id="PIRNR001589"/>
    </source>
</evidence>
<evidence type="ECO:0000256" key="6">
    <source>
        <dbReference type="ARBA" id="ARBA00022741"/>
    </source>
</evidence>
<dbReference type="EC" id="6.3.5.4" evidence="2"/>
<name>A0A6J1LJ98_DROHY</name>
<dbReference type="CDD" id="cd01991">
    <property type="entry name" value="Asn_synthase_B_C"/>
    <property type="match status" value="1"/>
</dbReference>
<evidence type="ECO:0000259" key="16">
    <source>
        <dbReference type="PROSITE" id="PS51278"/>
    </source>
</evidence>
<feature type="active site" description="For GATase activity" evidence="13">
    <location>
        <position position="2"/>
    </location>
</feature>
<dbReference type="GeneID" id="111594368"/>
<keyword evidence="5 13" id="KW-0028">Amino-acid biosynthesis</keyword>
<feature type="binding site" evidence="14">
    <location>
        <position position="247"/>
    </location>
    <ligand>
        <name>ATP</name>
        <dbReference type="ChEBI" id="CHEBI:30616"/>
    </ligand>
</feature>
<gene>
    <name evidence="18" type="primary">LOC111594368</name>
    <name evidence="19" type="synonym">LOC115483759</name>
</gene>
<dbReference type="KEGG" id="dhe:115483759"/>
<organism evidence="17 18">
    <name type="scientific">Drosophila hydei</name>
    <name type="common">Fruit fly</name>
    <dbReference type="NCBI Taxonomy" id="7224"/>
    <lineage>
        <taxon>Eukaryota</taxon>
        <taxon>Metazoa</taxon>
        <taxon>Ecdysozoa</taxon>
        <taxon>Arthropoda</taxon>
        <taxon>Hexapoda</taxon>
        <taxon>Insecta</taxon>
        <taxon>Pterygota</taxon>
        <taxon>Neoptera</taxon>
        <taxon>Endopterygota</taxon>
        <taxon>Diptera</taxon>
        <taxon>Brachycera</taxon>
        <taxon>Muscomorpha</taxon>
        <taxon>Ephydroidea</taxon>
        <taxon>Drosophilidae</taxon>
        <taxon>Drosophila</taxon>
    </lineage>
</organism>
<keyword evidence="8 13" id="KW-0061">Asparagine biosynthesis</keyword>
<evidence type="ECO:0000256" key="4">
    <source>
        <dbReference type="ARBA" id="ARBA00022598"/>
    </source>
</evidence>
<dbReference type="Gene3D" id="3.40.50.620">
    <property type="entry name" value="HUPs"/>
    <property type="match status" value="1"/>
</dbReference>
<evidence type="ECO:0000256" key="15">
    <source>
        <dbReference type="PIRSR" id="PIRSR001589-3"/>
    </source>
</evidence>
<accession>A0A6J1LJ98</accession>
<dbReference type="GO" id="GO:0005524">
    <property type="term" value="F:ATP binding"/>
    <property type="evidence" value="ECO:0007669"/>
    <property type="project" value="UniProtKB-KW"/>
</dbReference>
<keyword evidence="4" id="KW-0436">Ligase</keyword>
<dbReference type="NCBIfam" id="NF006949">
    <property type="entry name" value="PRK09431.1"/>
    <property type="match status" value="1"/>
</dbReference>
<dbReference type="Gene3D" id="3.60.20.10">
    <property type="entry name" value="Glutamine Phosphoribosylpyrophosphate, subunit 1, domain 1"/>
    <property type="match status" value="1"/>
</dbReference>
<dbReference type="InterPro" id="IPR050795">
    <property type="entry name" value="Asn_Synthetase"/>
</dbReference>
<evidence type="ECO:0000256" key="7">
    <source>
        <dbReference type="ARBA" id="ARBA00022840"/>
    </source>
</evidence>
<dbReference type="GO" id="GO:0005829">
    <property type="term" value="C:cytosol"/>
    <property type="evidence" value="ECO:0007669"/>
    <property type="project" value="TreeGrafter"/>
</dbReference>
<dbReference type="SUPFAM" id="SSF56235">
    <property type="entry name" value="N-terminal nucleophile aminohydrolases (Ntn hydrolases)"/>
    <property type="match status" value="1"/>
</dbReference>